<evidence type="ECO:0000256" key="2">
    <source>
        <dbReference type="ARBA" id="ARBA00022857"/>
    </source>
</evidence>
<dbReference type="PRINTS" id="PR00081">
    <property type="entry name" value="GDHRDH"/>
</dbReference>
<dbReference type="Pfam" id="PF00106">
    <property type="entry name" value="adh_short"/>
    <property type="match status" value="1"/>
</dbReference>
<comment type="caution">
    <text evidence="4">The sequence shown here is derived from an EMBL/GenBank/DDBJ whole genome shotgun (WGS) entry which is preliminary data.</text>
</comment>
<keyword evidence="5" id="KW-1185">Reference proteome</keyword>
<comment type="similarity">
    <text evidence="1">Belongs to the short-chain dehydrogenases/reductases (SDR) family.</text>
</comment>
<evidence type="ECO:0000313" key="5">
    <source>
        <dbReference type="Proteomes" id="UP000604825"/>
    </source>
</evidence>
<dbReference type="Gene3D" id="3.40.50.720">
    <property type="entry name" value="NAD(P)-binding Rossmann-like Domain"/>
    <property type="match status" value="1"/>
</dbReference>
<dbReference type="GO" id="GO:0016491">
    <property type="term" value="F:oxidoreductase activity"/>
    <property type="evidence" value="ECO:0007669"/>
    <property type="project" value="UniProtKB-KW"/>
</dbReference>
<gene>
    <name evidence="4" type="ORF">NCGR_LOCUS46272</name>
</gene>
<dbReference type="GO" id="GO:0016020">
    <property type="term" value="C:membrane"/>
    <property type="evidence" value="ECO:0007669"/>
    <property type="project" value="TreeGrafter"/>
</dbReference>
<dbReference type="EMBL" id="CAJGYO010000012">
    <property type="protein sequence ID" value="CAD6262949.1"/>
    <property type="molecule type" value="Genomic_DNA"/>
</dbReference>
<proteinExistence type="inferred from homology"/>
<dbReference type="InterPro" id="IPR036291">
    <property type="entry name" value="NAD(P)-bd_dom_sf"/>
</dbReference>
<protein>
    <submittedName>
        <fullName evidence="4">Uncharacterized protein</fullName>
    </submittedName>
</protein>
<dbReference type="PANTHER" id="PTHR43490">
    <property type="entry name" value="(+)-NEOMENTHOL DEHYDROGENASE"/>
    <property type="match status" value="1"/>
</dbReference>
<organism evidence="4 5">
    <name type="scientific">Miscanthus lutarioriparius</name>
    <dbReference type="NCBI Taxonomy" id="422564"/>
    <lineage>
        <taxon>Eukaryota</taxon>
        <taxon>Viridiplantae</taxon>
        <taxon>Streptophyta</taxon>
        <taxon>Embryophyta</taxon>
        <taxon>Tracheophyta</taxon>
        <taxon>Spermatophyta</taxon>
        <taxon>Magnoliopsida</taxon>
        <taxon>Liliopsida</taxon>
        <taxon>Poales</taxon>
        <taxon>Poaceae</taxon>
        <taxon>PACMAD clade</taxon>
        <taxon>Panicoideae</taxon>
        <taxon>Andropogonodae</taxon>
        <taxon>Andropogoneae</taxon>
        <taxon>Saccharinae</taxon>
        <taxon>Miscanthus</taxon>
    </lineage>
</organism>
<dbReference type="PANTHER" id="PTHR43490:SF64">
    <property type="entry name" value="(+)-NEOMENTHOL DEHYDROGENASE"/>
    <property type="match status" value="1"/>
</dbReference>
<evidence type="ECO:0000256" key="3">
    <source>
        <dbReference type="ARBA" id="ARBA00023002"/>
    </source>
</evidence>
<evidence type="ECO:0000313" key="4">
    <source>
        <dbReference type="EMBL" id="CAD6262949.1"/>
    </source>
</evidence>
<evidence type="ECO:0000256" key="1">
    <source>
        <dbReference type="ARBA" id="ARBA00006484"/>
    </source>
</evidence>
<sequence>MDASASSPSSKRIALVTGGNKGIGLETCRQLASKGLRVVLTARGLEAVERIRCASSDAEVYFHQLDVTDPSSAARLAEFVRDQFGRLDILINNAGISGVDRDRVLFAAIKDKVDGIDVNQRVEWMRENSKERYDEAIQCMRTNYYGAKLVTEALLPLLQLSSSGRIDMFRQALDY</sequence>
<reference evidence="4" key="1">
    <citation type="submission" date="2020-10" db="EMBL/GenBank/DDBJ databases">
        <authorList>
            <person name="Han B."/>
            <person name="Lu T."/>
            <person name="Zhao Q."/>
            <person name="Huang X."/>
            <person name="Zhao Y."/>
        </authorList>
    </citation>
    <scope>NUCLEOTIDE SEQUENCE</scope>
</reference>
<dbReference type="InterPro" id="IPR002347">
    <property type="entry name" value="SDR_fam"/>
</dbReference>
<keyword evidence="3" id="KW-0560">Oxidoreductase</keyword>
<name>A0A811R050_9POAL</name>
<dbReference type="AlphaFoldDB" id="A0A811R050"/>
<keyword evidence="2" id="KW-0521">NADP</keyword>
<dbReference type="Proteomes" id="UP000604825">
    <property type="component" value="Unassembled WGS sequence"/>
</dbReference>
<dbReference type="OrthoDB" id="7289984at2759"/>
<dbReference type="SUPFAM" id="SSF51735">
    <property type="entry name" value="NAD(P)-binding Rossmann-fold domains"/>
    <property type="match status" value="1"/>
</dbReference>
<accession>A0A811R050</accession>